<sequence>MELFWLEHKKLWRKKIVKICVLLCFVYCVIFGSILSFQWFGFGSSDDYTSAFGNNFDGYTVIKDSQEYALSFGGELTDETLQKIVSDYQQMEADGVEEEREKTDWQIVNSWLGTLYPELRDTSNYKTMISYVDPDKLTGFYERRQQVLDEFLEVSGQVGAEKEFLHQIERKVEKPFRYEWVEGWSTLLGSMVADLGVVMALFLGIVLSSLFAGEWHDNTSTLVLTTRNGWGKIALAKILTGLAFTVELFALLAVSSVISQLFFMGTAGWNMPIQNIKLIAVAPMNMLQAEIYEYAFVLLGAIGFAGIVMFISAAVKNNVLTLLLSLAVVYGPMMIAEYLPYEMQKALDLIPLVGSSTDIFRTNTFRILGKLIWSPYLLITIPVLIGILCMPFAIKSWSRRMKA</sequence>
<accession>A0A0M6WHH3</accession>
<evidence type="ECO:0000313" key="2">
    <source>
        <dbReference type="EMBL" id="CRL34786.1"/>
    </source>
</evidence>
<keyword evidence="1" id="KW-0812">Transmembrane</keyword>
<dbReference type="EMBL" id="CVRS01000048">
    <property type="protein sequence ID" value="CRL34786.1"/>
    <property type="molecule type" value="Genomic_DNA"/>
</dbReference>
<keyword evidence="1" id="KW-1133">Transmembrane helix</keyword>
<proteinExistence type="predicted"/>
<evidence type="ECO:0000313" key="3">
    <source>
        <dbReference type="Proteomes" id="UP000049828"/>
    </source>
</evidence>
<reference evidence="3" key="1">
    <citation type="submission" date="2015-05" db="EMBL/GenBank/DDBJ databases">
        <authorList>
            <consortium name="Pathogen Informatics"/>
        </authorList>
    </citation>
    <scope>NUCLEOTIDE SEQUENCE [LARGE SCALE GENOMIC DNA]</scope>
    <source>
        <strain evidence="3">L1-83</strain>
    </source>
</reference>
<gene>
    <name evidence="2" type="ORF">RIL183_15491</name>
</gene>
<dbReference type="PANTHER" id="PTHR37305:SF1">
    <property type="entry name" value="MEMBRANE PROTEIN"/>
    <property type="match status" value="1"/>
</dbReference>
<evidence type="ECO:0000256" key="1">
    <source>
        <dbReference type="SAM" id="Phobius"/>
    </source>
</evidence>
<feature type="transmembrane region" description="Helical" evidence="1">
    <location>
        <begin position="234"/>
        <end position="263"/>
    </location>
</feature>
<dbReference type="Proteomes" id="UP000049828">
    <property type="component" value="Unassembled WGS sequence"/>
</dbReference>
<feature type="transmembrane region" description="Helical" evidence="1">
    <location>
        <begin position="187"/>
        <end position="213"/>
    </location>
</feature>
<dbReference type="OrthoDB" id="1700423at2"/>
<feature type="transmembrane region" description="Helical" evidence="1">
    <location>
        <begin position="20"/>
        <end position="40"/>
    </location>
</feature>
<keyword evidence="1" id="KW-0472">Membrane</keyword>
<keyword evidence="3" id="KW-1185">Reference proteome</keyword>
<organism evidence="2 3">
    <name type="scientific">Roseburia inulinivorans</name>
    <dbReference type="NCBI Taxonomy" id="360807"/>
    <lineage>
        <taxon>Bacteria</taxon>
        <taxon>Bacillati</taxon>
        <taxon>Bacillota</taxon>
        <taxon>Clostridia</taxon>
        <taxon>Lachnospirales</taxon>
        <taxon>Lachnospiraceae</taxon>
        <taxon>Roseburia</taxon>
    </lineage>
</organism>
<feature type="transmembrane region" description="Helical" evidence="1">
    <location>
        <begin position="294"/>
        <end position="315"/>
    </location>
</feature>
<dbReference type="RefSeq" id="WP_055039301.1">
    <property type="nucleotide sequence ID" value="NZ_CVRS01000048.1"/>
</dbReference>
<dbReference type="AlphaFoldDB" id="A0A0M6WHH3"/>
<feature type="transmembrane region" description="Helical" evidence="1">
    <location>
        <begin position="322"/>
        <end position="341"/>
    </location>
</feature>
<dbReference type="PANTHER" id="PTHR37305">
    <property type="entry name" value="INTEGRAL MEMBRANE PROTEIN-RELATED"/>
    <property type="match status" value="1"/>
</dbReference>
<dbReference type="STRING" id="360807.ERS852392_03289"/>
<protein>
    <submittedName>
        <fullName evidence="2">Uncharacterized protein</fullName>
    </submittedName>
</protein>
<name>A0A0M6WHH3_9FIRM</name>
<feature type="transmembrane region" description="Helical" evidence="1">
    <location>
        <begin position="373"/>
        <end position="394"/>
    </location>
</feature>